<sequence>MSSKSSPTNKSAARAAKAAELRAEQQRAEKRRRILMIGGVAALFLVIVGGAIVVTVLNKEEVDAPAAGESEYGVTIGEPEADHTVVIYEDFLCPFCGQLEAQTSEQLAELAADGKVFVDYRPFDLLSSSFGDYPVRAANAFAVVLEESGAEVAKELHDLLYDNQPAEGGPYPSDDDLVDLAVEAGAEEADVREGIESLAMEDWVTGATKAAQDANVEGTPTVLLDGEQVTGYSSVEDLADQILEAVE</sequence>
<dbReference type="Gene3D" id="3.40.30.10">
    <property type="entry name" value="Glutaredoxin"/>
    <property type="match status" value="1"/>
</dbReference>
<evidence type="ECO:0000256" key="3">
    <source>
        <dbReference type="ARBA" id="ARBA00023002"/>
    </source>
</evidence>
<keyword evidence="3" id="KW-0560">Oxidoreductase</keyword>
<keyword evidence="5" id="KW-0676">Redox-active center</keyword>
<proteinExistence type="inferred from homology"/>
<keyword evidence="4" id="KW-1015">Disulfide bond</keyword>
<keyword evidence="2" id="KW-0732">Signal</keyword>
<evidence type="ECO:0000256" key="2">
    <source>
        <dbReference type="ARBA" id="ARBA00022729"/>
    </source>
</evidence>
<dbReference type="SUPFAM" id="SSF52833">
    <property type="entry name" value="Thioredoxin-like"/>
    <property type="match status" value="1"/>
</dbReference>
<dbReference type="Pfam" id="PF13462">
    <property type="entry name" value="Thioredoxin_4"/>
    <property type="match status" value="1"/>
</dbReference>
<evidence type="ECO:0000259" key="7">
    <source>
        <dbReference type="Pfam" id="PF13462"/>
    </source>
</evidence>
<evidence type="ECO:0000256" key="1">
    <source>
        <dbReference type="ARBA" id="ARBA00005791"/>
    </source>
</evidence>
<feature type="domain" description="Thioredoxin-like fold" evidence="7">
    <location>
        <begin position="70"/>
        <end position="242"/>
    </location>
</feature>
<keyword evidence="6" id="KW-0812">Transmembrane</keyword>
<dbReference type="Proteomes" id="UP000283644">
    <property type="component" value="Unassembled WGS sequence"/>
</dbReference>
<organism evidence="8 9">
    <name type="scientific">Nocardioides immobilis</name>
    <dbReference type="NCBI Taxonomy" id="2049295"/>
    <lineage>
        <taxon>Bacteria</taxon>
        <taxon>Bacillati</taxon>
        <taxon>Actinomycetota</taxon>
        <taxon>Actinomycetes</taxon>
        <taxon>Propionibacteriales</taxon>
        <taxon>Nocardioidaceae</taxon>
        <taxon>Nocardioides</taxon>
    </lineage>
</organism>
<keyword evidence="6" id="KW-1133">Transmembrane helix</keyword>
<dbReference type="RefSeq" id="WP_118924575.1">
    <property type="nucleotide sequence ID" value="NZ_QXGH01000012.1"/>
</dbReference>
<protein>
    <submittedName>
        <fullName evidence="8">Disulfide bond formation protein DsbA</fullName>
    </submittedName>
</protein>
<dbReference type="InterPro" id="IPR012336">
    <property type="entry name" value="Thioredoxin-like_fold"/>
</dbReference>
<dbReference type="GO" id="GO:0016491">
    <property type="term" value="F:oxidoreductase activity"/>
    <property type="evidence" value="ECO:0007669"/>
    <property type="project" value="UniProtKB-KW"/>
</dbReference>
<evidence type="ECO:0000256" key="4">
    <source>
        <dbReference type="ARBA" id="ARBA00023157"/>
    </source>
</evidence>
<keyword evidence="9" id="KW-1185">Reference proteome</keyword>
<dbReference type="AlphaFoldDB" id="A0A417Y5A3"/>
<evidence type="ECO:0000313" key="9">
    <source>
        <dbReference type="Proteomes" id="UP000283644"/>
    </source>
</evidence>
<feature type="transmembrane region" description="Helical" evidence="6">
    <location>
        <begin position="34"/>
        <end position="57"/>
    </location>
</feature>
<evidence type="ECO:0000313" key="8">
    <source>
        <dbReference type="EMBL" id="RHW27684.1"/>
    </source>
</evidence>
<dbReference type="OrthoDB" id="117402at2"/>
<dbReference type="PANTHER" id="PTHR13887:SF14">
    <property type="entry name" value="DISULFIDE BOND FORMATION PROTEIN D"/>
    <property type="match status" value="1"/>
</dbReference>
<evidence type="ECO:0000256" key="6">
    <source>
        <dbReference type="SAM" id="Phobius"/>
    </source>
</evidence>
<comment type="similarity">
    <text evidence="1">Belongs to the thioredoxin family. DsbA subfamily.</text>
</comment>
<accession>A0A417Y5A3</accession>
<comment type="caution">
    <text evidence="8">The sequence shown here is derived from an EMBL/GenBank/DDBJ whole genome shotgun (WGS) entry which is preliminary data.</text>
</comment>
<dbReference type="EMBL" id="QXGH01000012">
    <property type="protein sequence ID" value="RHW27684.1"/>
    <property type="molecule type" value="Genomic_DNA"/>
</dbReference>
<gene>
    <name evidence="8" type="ORF">D0Z08_08450</name>
</gene>
<dbReference type="InterPro" id="IPR036249">
    <property type="entry name" value="Thioredoxin-like_sf"/>
</dbReference>
<keyword evidence="6" id="KW-0472">Membrane</keyword>
<dbReference type="PANTHER" id="PTHR13887">
    <property type="entry name" value="GLUTATHIONE S-TRANSFERASE KAPPA"/>
    <property type="match status" value="1"/>
</dbReference>
<evidence type="ECO:0000256" key="5">
    <source>
        <dbReference type="ARBA" id="ARBA00023284"/>
    </source>
</evidence>
<reference evidence="8 9" key="1">
    <citation type="submission" date="2018-09" db="EMBL/GenBank/DDBJ databases">
        <title>Genome sequencing of Nocardioides immobilis CCTCC AB 2017083 for comparison to Nocardioides silvaticus.</title>
        <authorList>
            <person name="Li C."/>
            <person name="Wang G."/>
        </authorList>
    </citation>
    <scope>NUCLEOTIDE SEQUENCE [LARGE SCALE GENOMIC DNA]</scope>
    <source>
        <strain evidence="8 9">CCTCC AB 2017083</strain>
    </source>
</reference>
<name>A0A417Y5A3_9ACTN</name>